<reference evidence="3" key="1">
    <citation type="submission" date="2017-02" db="UniProtKB">
        <authorList>
            <consortium name="WormBaseParasite"/>
        </authorList>
    </citation>
    <scope>IDENTIFICATION</scope>
</reference>
<dbReference type="WBParaSite" id="BPAG_0000560301-mRNA-1">
    <property type="protein sequence ID" value="BPAG_0000560301-mRNA-1"/>
    <property type="gene ID" value="BPAG_0000560301"/>
</dbReference>
<keyword evidence="2" id="KW-1185">Reference proteome</keyword>
<dbReference type="EMBL" id="UZAD01004048">
    <property type="protein sequence ID" value="VDN86753.1"/>
    <property type="molecule type" value="Genomic_DNA"/>
</dbReference>
<name>A0A0N4TBL6_BRUPA</name>
<accession>A0A0N4TBL6</accession>
<evidence type="ECO:0000313" key="1">
    <source>
        <dbReference type="EMBL" id="VDN86753.1"/>
    </source>
</evidence>
<evidence type="ECO:0000313" key="2">
    <source>
        <dbReference type="Proteomes" id="UP000278627"/>
    </source>
</evidence>
<dbReference type="AlphaFoldDB" id="A0A0N4TBL6"/>
<organism evidence="3">
    <name type="scientific">Brugia pahangi</name>
    <name type="common">Filarial nematode worm</name>
    <dbReference type="NCBI Taxonomy" id="6280"/>
    <lineage>
        <taxon>Eukaryota</taxon>
        <taxon>Metazoa</taxon>
        <taxon>Ecdysozoa</taxon>
        <taxon>Nematoda</taxon>
        <taxon>Chromadorea</taxon>
        <taxon>Rhabditida</taxon>
        <taxon>Spirurina</taxon>
        <taxon>Spiruromorpha</taxon>
        <taxon>Filarioidea</taxon>
        <taxon>Onchocercidae</taxon>
        <taxon>Brugia</taxon>
    </lineage>
</organism>
<evidence type="ECO:0000313" key="3">
    <source>
        <dbReference type="WBParaSite" id="BPAG_0000560301-mRNA-1"/>
    </source>
</evidence>
<sequence length="192" mass="19477">MLSNVLTCCIDPEHDRSGESDMKCYNFQGDQIGDIIGGFISGGGGGGSSNSHNAGGGINVGDIAGIIGGLSGPGSKGQKISGLISGIGGLIGKKGGNYRDGGPNVDPNNLSGGMTDVVSGLVGHLAHRYLNVDPATGRIIGAIAGNFIFNLGGKDNKLGAVGKIVLDNIISGKFKRKVDPYIPPEPSRHLRP</sequence>
<protein>
    <submittedName>
        <fullName evidence="3">Gly-zipper_Omp domain-containing protein</fullName>
    </submittedName>
</protein>
<proteinExistence type="predicted"/>
<reference evidence="1 2" key="2">
    <citation type="submission" date="2018-11" db="EMBL/GenBank/DDBJ databases">
        <authorList>
            <consortium name="Pathogen Informatics"/>
        </authorList>
    </citation>
    <scope>NUCLEOTIDE SEQUENCE [LARGE SCALE GENOMIC DNA]</scope>
</reference>
<dbReference type="STRING" id="6280.A0A0N4TBL6"/>
<dbReference type="Proteomes" id="UP000278627">
    <property type="component" value="Unassembled WGS sequence"/>
</dbReference>
<gene>
    <name evidence="1" type="ORF">BPAG_LOCUS5567</name>
</gene>